<dbReference type="InterPro" id="IPR025250">
    <property type="entry name" value="DUF4199"/>
</dbReference>
<evidence type="ECO:0000313" key="3">
    <source>
        <dbReference type="Proteomes" id="UP000321790"/>
    </source>
</evidence>
<protein>
    <submittedName>
        <fullName evidence="2">DUF4199 domain-containing protein</fullName>
    </submittedName>
</protein>
<keyword evidence="3" id="KW-1185">Reference proteome</keyword>
<dbReference type="Proteomes" id="UP000321790">
    <property type="component" value="Unassembled WGS sequence"/>
</dbReference>
<keyword evidence="1" id="KW-0812">Transmembrane</keyword>
<accession>A0A5C7AMR9</accession>
<feature type="transmembrane region" description="Helical" evidence="1">
    <location>
        <begin position="12"/>
        <end position="30"/>
    </location>
</feature>
<feature type="transmembrane region" description="Helical" evidence="1">
    <location>
        <begin position="42"/>
        <end position="63"/>
    </location>
</feature>
<sequence length="177" mass="19568">MEKSFKSVAVNFGLYLGIILTALTCGAYLINVELFLNTLFGVSFYLVAIALAIIAIVNAKKLLHGFISFKDAFTTYFITTLIGFGIVTLVSFILFNFVDVEAAALLKEKSLEKIALVYKSMNFAPEKIAEMVEKIESDNMFSLKNSMISLFVNYLLPLSIIGLLVAAVMKKNNPEAR</sequence>
<comment type="caution">
    <text evidence="2">The sequence shown here is derived from an EMBL/GenBank/DDBJ whole genome shotgun (WGS) entry which is preliminary data.</text>
</comment>
<keyword evidence="1" id="KW-1133">Transmembrane helix</keyword>
<dbReference type="EMBL" id="VOSC01000025">
    <property type="protein sequence ID" value="TXE10046.1"/>
    <property type="molecule type" value="Genomic_DNA"/>
</dbReference>
<dbReference type="RefSeq" id="WP_147135909.1">
    <property type="nucleotide sequence ID" value="NZ_VOSC01000025.1"/>
</dbReference>
<dbReference type="OrthoDB" id="660361at2"/>
<evidence type="ECO:0000313" key="2">
    <source>
        <dbReference type="EMBL" id="TXE10046.1"/>
    </source>
</evidence>
<feature type="transmembrane region" description="Helical" evidence="1">
    <location>
        <begin position="75"/>
        <end position="98"/>
    </location>
</feature>
<evidence type="ECO:0000256" key="1">
    <source>
        <dbReference type="SAM" id="Phobius"/>
    </source>
</evidence>
<reference evidence="3" key="1">
    <citation type="submission" date="2019-08" db="EMBL/GenBank/DDBJ databases">
        <title>Seonamhaeicola sediminis sp. nov., isolated from marine sediment.</title>
        <authorList>
            <person name="Cao W.R."/>
        </authorList>
    </citation>
    <scope>NUCLEOTIDE SEQUENCE [LARGE SCALE GENOMIC DNA]</scope>
    <source>
        <strain evidence="3">Gy8</strain>
    </source>
</reference>
<gene>
    <name evidence="2" type="ORF">FUA26_11250</name>
</gene>
<dbReference type="Pfam" id="PF13858">
    <property type="entry name" value="DUF4199"/>
    <property type="match status" value="1"/>
</dbReference>
<dbReference type="AlphaFoldDB" id="A0A5C7AMR9"/>
<organism evidence="2 3">
    <name type="scientific">Seonamhaeicola algicola</name>
    <dbReference type="NCBI Taxonomy" id="1719036"/>
    <lineage>
        <taxon>Bacteria</taxon>
        <taxon>Pseudomonadati</taxon>
        <taxon>Bacteroidota</taxon>
        <taxon>Flavobacteriia</taxon>
        <taxon>Flavobacteriales</taxon>
        <taxon>Flavobacteriaceae</taxon>
    </lineage>
</organism>
<feature type="transmembrane region" description="Helical" evidence="1">
    <location>
        <begin position="147"/>
        <end position="169"/>
    </location>
</feature>
<proteinExistence type="predicted"/>
<keyword evidence="1" id="KW-0472">Membrane</keyword>
<name>A0A5C7AMR9_9FLAO</name>